<sequence>MEVLEDHVDEDHVDEDLVRLVEVRVDEDLVRLAEVLGDLDQEDGRDDEAAPVVVRSEAAVPVVVAHGLEGYASYHTWSISTRGHVADGRVLEGHNDEDLGRLVEVLEGHDDDLVHLVEVLEGHKDLVRLVAGVLGDLDLEDGHDEEAARVVVVVPGEEANGREGEGVTYLSVKKEYKEEISQYYLNLEDLHVEVHGDLVEVDAHAEEEVQDVEDQVVALHGLVEGGGGGEGAPVAEDLASSLYS</sequence>
<protein>
    <submittedName>
        <fullName evidence="1">Uncharacterized protein</fullName>
    </submittedName>
</protein>
<evidence type="ECO:0000313" key="1">
    <source>
        <dbReference type="EMBL" id="KAF3453031.1"/>
    </source>
</evidence>
<dbReference type="AlphaFoldDB" id="A0A8K0HHS1"/>
<gene>
    <name evidence="1" type="ORF">FNV43_RR03464</name>
</gene>
<accession>A0A8K0HHS1</accession>
<reference evidence="1" key="1">
    <citation type="submission" date="2020-03" db="EMBL/GenBank/DDBJ databases">
        <title>A high-quality chromosome-level genome assembly of a woody plant with both climbing and erect habits, Rhamnella rubrinervis.</title>
        <authorList>
            <person name="Lu Z."/>
            <person name="Yang Y."/>
            <person name="Zhu X."/>
            <person name="Sun Y."/>
        </authorList>
    </citation>
    <scope>NUCLEOTIDE SEQUENCE</scope>
    <source>
        <strain evidence="1">BYM</strain>
        <tissue evidence="1">Leaf</tissue>
    </source>
</reference>
<proteinExistence type="predicted"/>
<evidence type="ECO:0000313" key="2">
    <source>
        <dbReference type="Proteomes" id="UP000796880"/>
    </source>
</evidence>
<organism evidence="1 2">
    <name type="scientific">Rhamnella rubrinervis</name>
    <dbReference type="NCBI Taxonomy" id="2594499"/>
    <lineage>
        <taxon>Eukaryota</taxon>
        <taxon>Viridiplantae</taxon>
        <taxon>Streptophyta</taxon>
        <taxon>Embryophyta</taxon>
        <taxon>Tracheophyta</taxon>
        <taxon>Spermatophyta</taxon>
        <taxon>Magnoliopsida</taxon>
        <taxon>eudicotyledons</taxon>
        <taxon>Gunneridae</taxon>
        <taxon>Pentapetalae</taxon>
        <taxon>rosids</taxon>
        <taxon>fabids</taxon>
        <taxon>Rosales</taxon>
        <taxon>Rhamnaceae</taxon>
        <taxon>rhamnoid group</taxon>
        <taxon>Rhamneae</taxon>
        <taxon>Rhamnella</taxon>
    </lineage>
</organism>
<name>A0A8K0HHS1_9ROSA</name>
<keyword evidence="2" id="KW-1185">Reference proteome</keyword>
<comment type="caution">
    <text evidence="1">The sequence shown here is derived from an EMBL/GenBank/DDBJ whole genome shotgun (WGS) entry which is preliminary data.</text>
</comment>
<dbReference type="EMBL" id="VOIH02000002">
    <property type="protein sequence ID" value="KAF3453031.1"/>
    <property type="molecule type" value="Genomic_DNA"/>
</dbReference>
<dbReference type="Proteomes" id="UP000796880">
    <property type="component" value="Unassembled WGS sequence"/>
</dbReference>